<dbReference type="NCBIfam" id="TIGR00022">
    <property type="entry name" value="YhcH/YjgK/YiaL family protein"/>
    <property type="match status" value="1"/>
</dbReference>
<sequence>MVIGDINEAERYYDLHPRMQEVFEFIKKTNFNDYPSGRIELDGDQLFINLDENELEAKADRKLEFHQRYIDVQVPLAIEETFGWGARATMAEPEIAYNTAQDAGIYTRLAQVYVTLQPQQFVIFFPEDAHAPLIGKGKQRKLIAKILIEEK</sequence>
<dbReference type="Proteomes" id="UP000029538">
    <property type="component" value="Unassembled WGS sequence"/>
</dbReference>
<dbReference type="PANTHER" id="PTHR34986:SF1">
    <property type="entry name" value="PROTEIN YIAL"/>
    <property type="match status" value="1"/>
</dbReference>
<dbReference type="SUPFAM" id="SSF51197">
    <property type="entry name" value="Clavaminate synthase-like"/>
    <property type="match status" value="1"/>
</dbReference>
<evidence type="ECO:0000313" key="2">
    <source>
        <dbReference type="Proteomes" id="UP000029538"/>
    </source>
</evidence>
<dbReference type="Gene3D" id="2.60.120.370">
    <property type="entry name" value="YhcH/YjgK/YiaL"/>
    <property type="match status" value="1"/>
</dbReference>
<name>A0A096ATN7_9BACT</name>
<dbReference type="InterPro" id="IPR004375">
    <property type="entry name" value="NanQ/TabA/YiaL"/>
</dbReference>
<evidence type="ECO:0000313" key="1">
    <source>
        <dbReference type="EMBL" id="KGF50106.1"/>
    </source>
</evidence>
<dbReference type="GO" id="GO:0005829">
    <property type="term" value="C:cytosol"/>
    <property type="evidence" value="ECO:0007669"/>
    <property type="project" value="TreeGrafter"/>
</dbReference>
<protein>
    <submittedName>
        <fullName evidence="1">YhcH/YjgK/YiaL family protein</fullName>
    </submittedName>
</protein>
<proteinExistence type="predicted"/>
<comment type="caution">
    <text evidence="1">The sequence shown here is derived from an EMBL/GenBank/DDBJ whole genome shotgun (WGS) entry which is preliminary data.</text>
</comment>
<organism evidence="1 2">
    <name type="scientific">Prevotella disiens DNF00882</name>
    <dbReference type="NCBI Taxonomy" id="1401075"/>
    <lineage>
        <taxon>Bacteria</taxon>
        <taxon>Pseudomonadati</taxon>
        <taxon>Bacteroidota</taxon>
        <taxon>Bacteroidia</taxon>
        <taxon>Bacteroidales</taxon>
        <taxon>Prevotellaceae</taxon>
        <taxon>Prevotella</taxon>
    </lineage>
</organism>
<dbReference type="AlphaFoldDB" id="A0A096ATN7"/>
<dbReference type="Pfam" id="PF04074">
    <property type="entry name" value="DUF386"/>
    <property type="match status" value="1"/>
</dbReference>
<reference evidence="1 2" key="1">
    <citation type="submission" date="2014-07" db="EMBL/GenBank/DDBJ databases">
        <authorList>
            <person name="McCorrison J."/>
            <person name="Sanka R."/>
            <person name="Torralba M."/>
            <person name="Gillis M."/>
            <person name="Haft D.H."/>
            <person name="Methe B."/>
            <person name="Sutton G."/>
            <person name="Nelson K.E."/>
        </authorList>
    </citation>
    <scope>NUCLEOTIDE SEQUENCE [LARGE SCALE GENOMIC DNA]</scope>
    <source>
        <strain evidence="1 2">DNF00882</strain>
    </source>
</reference>
<dbReference type="PANTHER" id="PTHR34986">
    <property type="entry name" value="EVOLVED BETA-GALACTOSIDASE SUBUNIT BETA"/>
    <property type="match status" value="1"/>
</dbReference>
<dbReference type="EMBL" id="JRNR01000013">
    <property type="protein sequence ID" value="KGF50106.1"/>
    <property type="molecule type" value="Genomic_DNA"/>
</dbReference>
<dbReference type="InterPro" id="IPR037012">
    <property type="entry name" value="NanQ/TabA/YiaL_sf"/>
</dbReference>
<gene>
    <name evidence="1" type="ORF">HMPREF0654_02570</name>
</gene>
<dbReference type="RefSeq" id="WP_036882446.1">
    <property type="nucleotide sequence ID" value="NZ_JRNR01000013.1"/>
</dbReference>
<accession>A0A096ATN7</accession>